<dbReference type="PANTHER" id="PTHR30329">
    <property type="entry name" value="STATOR ELEMENT OF FLAGELLAR MOTOR COMPLEX"/>
    <property type="match status" value="1"/>
</dbReference>
<dbReference type="CDD" id="cd07185">
    <property type="entry name" value="OmpA_C-like"/>
    <property type="match status" value="1"/>
</dbReference>
<dbReference type="KEGG" id="tom:BWR18_14830"/>
<feature type="domain" description="OmpA-like" evidence="3">
    <location>
        <begin position="188"/>
        <end position="306"/>
    </location>
</feature>
<sequence>MRGWLTLMACALAGPALALQLELPSNARQTAARDSVLDRVEIATGPFANGAVRAETIDGPVQRRSYRVTSPGLTPLQILAPLRAQLLAAGYEPLLDCAADTCGGFDFRFAIDVLPAPNMYVNVRAFHFLSARHRDNGNAVWLLASTAPDAGYLQVVQVGTQQAATATATPPVAAPSGNNSVQELGQRLLANGSVILRSLDFAVGTTRLGEGPAPELEQIATLMANRPGLRIAVVGHTDTIGGLEANLTVSRARARAVRERLINRYDVPPNRIEAEGMGYLSPVATNLTAEGREANRRVEVIVVGEEG</sequence>
<dbReference type="STRING" id="299262.BWR18_14830"/>
<protein>
    <recommendedName>
        <fullName evidence="3">OmpA-like domain-containing protein</fullName>
    </recommendedName>
</protein>
<keyword evidence="5" id="KW-1185">Reference proteome</keyword>
<dbReference type="Gene3D" id="3.30.1330.60">
    <property type="entry name" value="OmpA-like domain"/>
    <property type="match status" value="1"/>
</dbReference>
<dbReference type="PROSITE" id="PS51123">
    <property type="entry name" value="OMPA_2"/>
    <property type="match status" value="1"/>
</dbReference>
<evidence type="ECO:0000256" key="1">
    <source>
        <dbReference type="PROSITE-ProRule" id="PRU00473"/>
    </source>
</evidence>
<dbReference type="InterPro" id="IPR036737">
    <property type="entry name" value="OmpA-like_sf"/>
</dbReference>
<keyword evidence="2" id="KW-0732">Signal</keyword>
<dbReference type="SUPFAM" id="SSF103088">
    <property type="entry name" value="OmpA-like"/>
    <property type="match status" value="1"/>
</dbReference>
<gene>
    <name evidence="4" type="ORF">BWR18_14830</name>
</gene>
<accession>A0A1P8N0V0</accession>
<dbReference type="InterPro" id="IPR006665">
    <property type="entry name" value="OmpA-like"/>
</dbReference>
<keyword evidence="1" id="KW-0472">Membrane</keyword>
<reference evidence="4 5" key="1">
    <citation type="submission" date="2017-01" db="EMBL/GenBank/DDBJ databases">
        <title>Complete genome of Tateyamaria omphalii DOK1-4 isolated from seawater in Dokdo.</title>
        <authorList>
            <person name="Kim J.H."/>
            <person name="Chi W.-J."/>
        </authorList>
    </citation>
    <scope>NUCLEOTIDE SEQUENCE [LARGE SCALE GENOMIC DNA]</scope>
    <source>
        <strain evidence="4 5">DOK1-4</strain>
    </source>
</reference>
<name>A0A1P8N0V0_9RHOB</name>
<dbReference type="EMBL" id="CP019312">
    <property type="protein sequence ID" value="APX13913.1"/>
    <property type="molecule type" value="Genomic_DNA"/>
</dbReference>
<dbReference type="InterPro" id="IPR050330">
    <property type="entry name" value="Bact_OuterMem_StrucFunc"/>
</dbReference>
<dbReference type="PANTHER" id="PTHR30329:SF21">
    <property type="entry name" value="LIPOPROTEIN YIAD-RELATED"/>
    <property type="match status" value="1"/>
</dbReference>
<dbReference type="RefSeq" id="WP_076630339.1">
    <property type="nucleotide sequence ID" value="NZ_CP019312.1"/>
</dbReference>
<dbReference type="AlphaFoldDB" id="A0A1P8N0V0"/>
<proteinExistence type="predicted"/>
<dbReference type="GO" id="GO:0016020">
    <property type="term" value="C:membrane"/>
    <property type="evidence" value="ECO:0007669"/>
    <property type="project" value="UniProtKB-UniRule"/>
</dbReference>
<feature type="chain" id="PRO_5012117048" description="OmpA-like domain-containing protein" evidence="2">
    <location>
        <begin position="19"/>
        <end position="307"/>
    </location>
</feature>
<evidence type="ECO:0000313" key="4">
    <source>
        <dbReference type="EMBL" id="APX13913.1"/>
    </source>
</evidence>
<evidence type="ECO:0000256" key="2">
    <source>
        <dbReference type="SAM" id="SignalP"/>
    </source>
</evidence>
<dbReference type="Proteomes" id="UP000186336">
    <property type="component" value="Chromosome"/>
</dbReference>
<evidence type="ECO:0000313" key="5">
    <source>
        <dbReference type="Proteomes" id="UP000186336"/>
    </source>
</evidence>
<dbReference type="OrthoDB" id="9792021at2"/>
<feature type="signal peptide" evidence="2">
    <location>
        <begin position="1"/>
        <end position="18"/>
    </location>
</feature>
<evidence type="ECO:0000259" key="3">
    <source>
        <dbReference type="PROSITE" id="PS51123"/>
    </source>
</evidence>
<dbReference type="Pfam" id="PF00691">
    <property type="entry name" value="OmpA"/>
    <property type="match status" value="1"/>
</dbReference>
<organism evidence="4 5">
    <name type="scientific">Tateyamaria omphalii</name>
    <dbReference type="NCBI Taxonomy" id="299262"/>
    <lineage>
        <taxon>Bacteria</taxon>
        <taxon>Pseudomonadati</taxon>
        <taxon>Pseudomonadota</taxon>
        <taxon>Alphaproteobacteria</taxon>
        <taxon>Rhodobacterales</taxon>
        <taxon>Roseobacteraceae</taxon>
        <taxon>Tateyamaria</taxon>
    </lineage>
</organism>